<gene>
    <name evidence="2" type="ORF">HOV93_21470</name>
</gene>
<protein>
    <submittedName>
        <fullName evidence="2">Uncharacterized protein</fullName>
    </submittedName>
</protein>
<comment type="caution">
    <text evidence="2">The sequence shown here is derived from an EMBL/GenBank/DDBJ whole genome shotgun (WGS) entry which is preliminary data.</text>
</comment>
<dbReference type="GO" id="GO:0043683">
    <property type="term" value="P:type IV pilus assembly"/>
    <property type="evidence" value="ECO:0007669"/>
    <property type="project" value="InterPro"/>
</dbReference>
<keyword evidence="1" id="KW-0472">Membrane</keyword>
<keyword evidence="1" id="KW-0812">Transmembrane</keyword>
<evidence type="ECO:0000256" key="1">
    <source>
        <dbReference type="SAM" id="Phobius"/>
    </source>
</evidence>
<dbReference type="Pfam" id="PF04350">
    <property type="entry name" value="PilO"/>
    <property type="match status" value="1"/>
</dbReference>
<feature type="transmembrane region" description="Helical" evidence="1">
    <location>
        <begin position="12"/>
        <end position="31"/>
    </location>
</feature>
<dbReference type="InterPro" id="IPR014717">
    <property type="entry name" value="Transl_elong_EF1B/ribsomal_bS6"/>
</dbReference>
<dbReference type="EMBL" id="JABRWO010000005">
    <property type="protein sequence ID" value="MBA2114975.1"/>
    <property type="molecule type" value="Genomic_DNA"/>
</dbReference>
<reference evidence="2 3" key="1">
    <citation type="submission" date="2020-05" db="EMBL/GenBank/DDBJ databases">
        <title>Bremerella alba sp. nov., a novel planctomycete isolated from the surface of the macroalga Fucus spiralis.</title>
        <authorList>
            <person name="Godinho O."/>
            <person name="Botelho R."/>
            <person name="Albuquerque L."/>
            <person name="Wiegand S."/>
            <person name="Da Costa M.S."/>
            <person name="Lobo-Da-Cunha A."/>
            <person name="Jogler C."/>
            <person name="Lage O.M."/>
        </authorList>
    </citation>
    <scope>NUCLEOTIDE SEQUENCE [LARGE SCALE GENOMIC DNA]</scope>
    <source>
        <strain evidence="2 3">FF15</strain>
    </source>
</reference>
<dbReference type="AlphaFoldDB" id="A0A7V8V533"/>
<dbReference type="GO" id="GO:0043107">
    <property type="term" value="P:type IV pilus-dependent motility"/>
    <property type="evidence" value="ECO:0007669"/>
    <property type="project" value="InterPro"/>
</dbReference>
<keyword evidence="1" id="KW-1133">Transmembrane helix</keyword>
<keyword evidence="3" id="KW-1185">Reference proteome</keyword>
<dbReference type="RefSeq" id="WP_207396437.1">
    <property type="nucleotide sequence ID" value="NZ_JABRWO010000005.1"/>
</dbReference>
<evidence type="ECO:0000313" key="3">
    <source>
        <dbReference type="Proteomes" id="UP000551616"/>
    </source>
</evidence>
<name>A0A7V8V533_9BACT</name>
<dbReference type="Gene3D" id="3.30.70.60">
    <property type="match status" value="1"/>
</dbReference>
<accession>A0A7V8V533</accession>
<dbReference type="Proteomes" id="UP000551616">
    <property type="component" value="Unassembled WGS sequence"/>
</dbReference>
<evidence type="ECO:0000313" key="2">
    <source>
        <dbReference type="EMBL" id="MBA2114975.1"/>
    </source>
</evidence>
<sequence length="182" mass="20516">MKFQLSKNSTPILLAGLGLLVAFAMLVYLPLSRSIAAAHDSLELKQSLVDQEDSLLAQLERHDQELGDVNAYTQAWEEVPNANFYLSQMLGEISQHAKQAGTDALRLEPGQSTDMQAVQRIPVRLGCTGTFQEIHELIGRIEQLPYKIWLRRVELAPRNEQLRDLACEMEFEAFIVSVKNSH</sequence>
<organism evidence="2 3">
    <name type="scientific">Bremerella alba</name>
    <dbReference type="NCBI Taxonomy" id="980252"/>
    <lineage>
        <taxon>Bacteria</taxon>
        <taxon>Pseudomonadati</taxon>
        <taxon>Planctomycetota</taxon>
        <taxon>Planctomycetia</taxon>
        <taxon>Pirellulales</taxon>
        <taxon>Pirellulaceae</taxon>
        <taxon>Bremerella</taxon>
    </lineage>
</organism>
<proteinExistence type="predicted"/>
<dbReference type="InterPro" id="IPR007445">
    <property type="entry name" value="PilO"/>
</dbReference>